<dbReference type="PANTHER" id="PTHR42789:SF1">
    <property type="entry name" value="D-ISOMER SPECIFIC 2-HYDROXYACID DEHYDROGENASE FAMILY PROTEIN (AFU_ORTHOLOGUE AFUA_6G10090)"/>
    <property type="match status" value="1"/>
</dbReference>
<protein>
    <submittedName>
        <fullName evidence="5">Phosphoglycerate dehydrogenase</fullName>
    </submittedName>
</protein>
<dbReference type="Pfam" id="PF02826">
    <property type="entry name" value="2-Hacid_dh_C"/>
    <property type="match status" value="1"/>
</dbReference>
<dbReference type="InterPro" id="IPR006140">
    <property type="entry name" value="D-isomer_DH_NAD-bd"/>
</dbReference>
<dbReference type="Gene3D" id="3.40.50.720">
    <property type="entry name" value="NAD(P)-binding Rossmann-like Domain"/>
    <property type="match status" value="1"/>
</dbReference>
<sequence length="102" mass="10859">TLGVIGAGRIGLGVAKRAQRFGMKILAFDPYLTDEKAKSLSITKATVDEIAQHSDFVTLHTPLTPKTKGLINAAFFAKAKPSLQIINVARGGIIDEKALIKA</sequence>
<dbReference type="Proteomes" id="UP000231328">
    <property type="component" value="Unassembled WGS sequence"/>
</dbReference>
<evidence type="ECO:0000256" key="3">
    <source>
        <dbReference type="ARBA" id="ARBA00023027"/>
    </source>
</evidence>
<dbReference type="PANTHER" id="PTHR42789">
    <property type="entry name" value="D-ISOMER SPECIFIC 2-HYDROXYACID DEHYDROGENASE FAMILY PROTEIN (AFU_ORTHOLOGUE AFUA_6G10090)"/>
    <property type="match status" value="1"/>
</dbReference>
<comment type="caution">
    <text evidence="5">The sequence shown here is derived from an EMBL/GenBank/DDBJ whole genome shotgun (WGS) entry which is preliminary data.</text>
</comment>
<proteinExistence type="inferred from homology"/>
<feature type="non-terminal residue" evidence="5">
    <location>
        <position position="102"/>
    </location>
</feature>
<feature type="non-terminal residue" evidence="5">
    <location>
        <position position="1"/>
    </location>
</feature>
<dbReference type="InterPro" id="IPR036291">
    <property type="entry name" value="NAD(P)-bd_dom_sf"/>
</dbReference>
<dbReference type="AlphaFoldDB" id="A0AAP8GFG6"/>
<gene>
    <name evidence="5" type="ORF">CGZ54_31235</name>
</gene>
<dbReference type="RefSeq" id="WP_276526945.1">
    <property type="nucleotide sequence ID" value="NZ_NMVR01000769.1"/>
</dbReference>
<evidence type="ECO:0000256" key="2">
    <source>
        <dbReference type="ARBA" id="ARBA00023002"/>
    </source>
</evidence>
<dbReference type="InterPro" id="IPR050857">
    <property type="entry name" value="D-2-hydroxyacid_DH"/>
</dbReference>
<evidence type="ECO:0000313" key="5">
    <source>
        <dbReference type="EMBL" id="PJG35949.1"/>
    </source>
</evidence>
<evidence type="ECO:0000313" key="6">
    <source>
        <dbReference type="Proteomes" id="UP000231328"/>
    </source>
</evidence>
<organism evidence="5 6">
    <name type="scientific">Enterobacter hormaechei</name>
    <dbReference type="NCBI Taxonomy" id="158836"/>
    <lineage>
        <taxon>Bacteria</taxon>
        <taxon>Pseudomonadati</taxon>
        <taxon>Pseudomonadota</taxon>
        <taxon>Gammaproteobacteria</taxon>
        <taxon>Enterobacterales</taxon>
        <taxon>Enterobacteriaceae</taxon>
        <taxon>Enterobacter</taxon>
        <taxon>Enterobacter cloacae complex</taxon>
    </lineage>
</organism>
<dbReference type="GO" id="GO:0051287">
    <property type="term" value="F:NAD binding"/>
    <property type="evidence" value="ECO:0007669"/>
    <property type="project" value="InterPro"/>
</dbReference>
<evidence type="ECO:0000259" key="4">
    <source>
        <dbReference type="Pfam" id="PF02826"/>
    </source>
</evidence>
<keyword evidence="2" id="KW-0560">Oxidoreductase</keyword>
<accession>A0AAP8GFG6</accession>
<dbReference type="InterPro" id="IPR029752">
    <property type="entry name" value="D-isomer_DH_CS1"/>
</dbReference>
<dbReference type="PROSITE" id="PS00065">
    <property type="entry name" value="D_2_HYDROXYACID_DH_1"/>
    <property type="match status" value="1"/>
</dbReference>
<comment type="similarity">
    <text evidence="1">Belongs to the D-isomer specific 2-hydroxyacid dehydrogenase family.</text>
</comment>
<dbReference type="SUPFAM" id="SSF51735">
    <property type="entry name" value="NAD(P)-binding Rossmann-fold domains"/>
    <property type="match status" value="1"/>
</dbReference>
<feature type="domain" description="D-isomer specific 2-hydroxyacid dehydrogenase NAD-binding" evidence="4">
    <location>
        <begin position="1"/>
        <end position="102"/>
    </location>
</feature>
<dbReference type="GO" id="GO:0016616">
    <property type="term" value="F:oxidoreductase activity, acting on the CH-OH group of donors, NAD or NADP as acceptor"/>
    <property type="evidence" value="ECO:0007669"/>
    <property type="project" value="UniProtKB-ARBA"/>
</dbReference>
<dbReference type="EMBL" id="NMVR01000769">
    <property type="protein sequence ID" value="PJG35949.1"/>
    <property type="molecule type" value="Genomic_DNA"/>
</dbReference>
<evidence type="ECO:0000256" key="1">
    <source>
        <dbReference type="ARBA" id="ARBA00005854"/>
    </source>
</evidence>
<reference evidence="5 6" key="1">
    <citation type="submission" date="2017-07" db="EMBL/GenBank/DDBJ databases">
        <title>Draft genome sequence of Enterobacter cloacae ST128, a clinical strain coproducing KPC-2 and NDM-1 carbapenemases.</title>
        <authorList>
            <person name="Li X."/>
        </authorList>
    </citation>
    <scope>NUCLEOTIDE SEQUENCE [LARGE SCALE GENOMIC DNA]</scope>
    <source>
        <strain evidence="5 6">HBY</strain>
    </source>
</reference>
<name>A0AAP8GFG6_9ENTR</name>
<keyword evidence="3" id="KW-0520">NAD</keyword>